<dbReference type="InterPro" id="IPR043128">
    <property type="entry name" value="Rev_trsase/Diguanyl_cyclase"/>
</dbReference>
<dbReference type="Gene3D" id="3.30.70.270">
    <property type="match status" value="1"/>
</dbReference>
<name>A0AAW2KKF4_9LAMI</name>
<proteinExistence type="predicted"/>
<evidence type="ECO:0000256" key="1">
    <source>
        <dbReference type="SAM" id="MobiDB-lite"/>
    </source>
</evidence>
<accession>A0AAW2KKF4</accession>
<dbReference type="SUPFAM" id="SSF56672">
    <property type="entry name" value="DNA/RNA polymerases"/>
    <property type="match status" value="1"/>
</dbReference>
<dbReference type="PANTHER" id="PTHR24559:SF457">
    <property type="entry name" value="RNA-DIRECTED DNA POLYMERASE HOMOLOG"/>
    <property type="match status" value="1"/>
</dbReference>
<dbReference type="CDD" id="cd01647">
    <property type="entry name" value="RT_LTR"/>
    <property type="match status" value="1"/>
</dbReference>
<gene>
    <name evidence="2" type="ORF">Scaly_2981200</name>
</gene>
<organism evidence="2">
    <name type="scientific">Sesamum calycinum</name>
    <dbReference type="NCBI Taxonomy" id="2727403"/>
    <lineage>
        <taxon>Eukaryota</taxon>
        <taxon>Viridiplantae</taxon>
        <taxon>Streptophyta</taxon>
        <taxon>Embryophyta</taxon>
        <taxon>Tracheophyta</taxon>
        <taxon>Spermatophyta</taxon>
        <taxon>Magnoliopsida</taxon>
        <taxon>eudicotyledons</taxon>
        <taxon>Gunneridae</taxon>
        <taxon>Pentapetalae</taxon>
        <taxon>asterids</taxon>
        <taxon>lamiids</taxon>
        <taxon>Lamiales</taxon>
        <taxon>Pedaliaceae</taxon>
        <taxon>Sesamum</taxon>
    </lineage>
</organism>
<feature type="region of interest" description="Disordered" evidence="1">
    <location>
        <begin position="1"/>
        <end position="31"/>
    </location>
</feature>
<reference evidence="2" key="1">
    <citation type="submission" date="2020-06" db="EMBL/GenBank/DDBJ databases">
        <authorList>
            <person name="Li T."/>
            <person name="Hu X."/>
            <person name="Zhang T."/>
            <person name="Song X."/>
            <person name="Zhang H."/>
            <person name="Dai N."/>
            <person name="Sheng W."/>
            <person name="Hou X."/>
            <person name="Wei L."/>
        </authorList>
    </citation>
    <scope>NUCLEOTIDE SEQUENCE</scope>
    <source>
        <strain evidence="2">KEN8</strain>
        <tissue evidence="2">Leaf</tissue>
    </source>
</reference>
<comment type="caution">
    <text evidence="2">The sequence shown here is derived from an EMBL/GenBank/DDBJ whole genome shotgun (WGS) entry which is preliminary data.</text>
</comment>
<dbReference type="PANTHER" id="PTHR24559">
    <property type="entry name" value="TRANSPOSON TY3-I GAG-POL POLYPROTEIN"/>
    <property type="match status" value="1"/>
</dbReference>
<dbReference type="Gene3D" id="3.10.10.10">
    <property type="entry name" value="HIV Type 1 Reverse Transcriptase, subunit A, domain 1"/>
    <property type="match status" value="1"/>
</dbReference>
<reference evidence="2" key="2">
    <citation type="journal article" date="2024" name="Plant">
        <title>Genomic evolution and insights into agronomic trait innovations of Sesamum species.</title>
        <authorList>
            <person name="Miao H."/>
            <person name="Wang L."/>
            <person name="Qu L."/>
            <person name="Liu H."/>
            <person name="Sun Y."/>
            <person name="Le M."/>
            <person name="Wang Q."/>
            <person name="Wei S."/>
            <person name="Zheng Y."/>
            <person name="Lin W."/>
            <person name="Duan Y."/>
            <person name="Cao H."/>
            <person name="Xiong S."/>
            <person name="Wang X."/>
            <person name="Wei L."/>
            <person name="Li C."/>
            <person name="Ma Q."/>
            <person name="Ju M."/>
            <person name="Zhao R."/>
            <person name="Li G."/>
            <person name="Mu C."/>
            <person name="Tian Q."/>
            <person name="Mei H."/>
            <person name="Zhang T."/>
            <person name="Gao T."/>
            <person name="Zhang H."/>
        </authorList>
    </citation>
    <scope>NUCLEOTIDE SEQUENCE</scope>
    <source>
        <strain evidence="2">KEN8</strain>
    </source>
</reference>
<evidence type="ECO:0000313" key="2">
    <source>
        <dbReference type="EMBL" id="KAL0307500.1"/>
    </source>
</evidence>
<dbReference type="InterPro" id="IPR053134">
    <property type="entry name" value="RNA-dir_DNA_polymerase"/>
</dbReference>
<feature type="compositionally biased region" description="Basic residues" evidence="1">
    <location>
        <begin position="1"/>
        <end position="14"/>
    </location>
</feature>
<dbReference type="InterPro" id="IPR043502">
    <property type="entry name" value="DNA/RNA_pol_sf"/>
</dbReference>
<dbReference type="EMBL" id="JACGWM010000355">
    <property type="protein sequence ID" value="KAL0307500.1"/>
    <property type="molecule type" value="Genomic_DNA"/>
</dbReference>
<protein>
    <submittedName>
        <fullName evidence="2">Uncharacterized protein</fullName>
    </submittedName>
</protein>
<dbReference type="AlphaFoldDB" id="A0AAW2KKF4"/>
<sequence>MTRGKRREARKRTVPIKGSRTKATNGIDLNGNTGSFAGEEFGSDFEEDIPSRVPTRSMRVRSLVVESRETTAVRFFNEELRNKKDGRIRVCVDYRDFPKDDFPHIDVLVDSAASYAMYEFMDVTDKLKTALTTAWGTYCYTVMLFGSKNAGATYQRMATARLHDMIGKEEEVDDMMVKSDTREGHFEALDKFLTRIRKNLCGGYGSQEGEDKVERAVYYLRGRLSRWKMSEFDIKFVTKKVVKGRAVAEFLAQQPIDDDQEWSLEFPDEHLRSITVQGWRMYFDGASNKAGAGIGVIIVTPHQNAAWEGPARSKIKPLVLLYSEDPCYEKKQEPVMVATVEEKPWFYDVQKYLQDREYPDHPLTRQSSES</sequence>